<evidence type="ECO:0000256" key="4">
    <source>
        <dbReference type="ARBA" id="ARBA00022725"/>
    </source>
</evidence>
<evidence type="ECO:0000313" key="11">
    <source>
        <dbReference type="RefSeq" id="XP_015185301.1"/>
    </source>
</evidence>
<evidence type="ECO:0000313" key="10">
    <source>
        <dbReference type="Proteomes" id="UP000694924"/>
    </source>
</evidence>
<evidence type="ECO:0000256" key="2">
    <source>
        <dbReference type="ARBA" id="ARBA00022606"/>
    </source>
</evidence>
<keyword evidence="6 9" id="KW-0472">Membrane</keyword>
<evidence type="ECO:0000256" key="5">
    <source>
        <dbReference type="ARBA" id="ARBA00022989"/>
    </source>
</evidence>
<evidence type="ECO:0000256" key="1">
    <source>
        <dbReference type="ARBA" id="ARBA00004141"/>
    </source>
</evidence>
<reference evidence="11" key="1">
    <citation type="submission" date="2025-08" db="UniProtKB">
        <authorList>
            <consortium name="RefSeq"/>
        </authorList>
    </citation>
    <scope>IDENTIFICATION</scope>
    <source>
        <tissue evidence="11">Whole body</tissue>
    </source>
</reference>
<sequence>MKTLLDISTEMFKYIAFLAAQLFHIFCICYCGQRIIDHSSETLLKAYNGLWYEAPIEIRKLLLLVIRRSIEPTRLTGGKVFVFCLKGFSTIVHTSTSYFMVLSSVN</sequence>
<organism evidence="10 11">
    <name type="scientific">Polistes dominula</name>
    <name type="common">European paper wasp</name>
    <name type="synonym">Vespa dominula</name>
    <dbReference type="NCBI Taxonomy" id="743375"/>
    <lineage>
        <taxon>Eukaryota</taxon>
        <taxon>Metazoa</taxon>
        <taxon>Ecdysozoa</taxon>
        <taxon>Arthropoda</taxon>
        <taxon>Hexapoda</taxon>
        <taxon>Insecta</taxon>
        <taxon>Pterygota</taxon>
        <taxon>Neoptera</taxon>
        <taxon>Endopterygota</taxon>
        <taxon>Hymenoptera</taxon>
        <taxon>Apocrita</taxon>
        <taxon>Aculeata</taxon>
        <taxon>Vespoidea</taxon>
        <taxon>Vespidae</taxon>
        <taxon>Polistinae</taxon>
        <taxon>Polistini</taxon>
        <taxon>Polistes</taxon>
    </lineage>
</organism>
<protein>
    <submittedName>
        <fullName evidence="11">Odorant receptor 4-like</fullName>
    </submittedName>
</protein>
<evidence type="ECO:0000256" key="3">
    <source>
        <dbReference type="ARBA" id="ARBA00022692"/>
    </source>
</evidence>
<keyword evidence="2" id="KW-0716">Sensory transduction</keyword>
<feature type="transmembrane region" description="Helical" evidence="9">
    <location>
        <begin position="12"/>
        <end position="31"/>
    </location>
</feature>
<evidence type="ECO:0000256" key="7">
    <source>
        <dbReference type="ARBA" id="ARBA00023170"/>
    </source>
</evidence>
<keyword evidence="3 9" id="KW-0812">Transmembrane</keyword>
<comment type="subcellular location">
    <subcellularLocation>
        <location evidence="1">Membrane</location>
        <topology evidence="1">Multi-pass membrane protein</topology>
    </subcellularLocation>
</comment>
<gene>
    <name evidence="11" type="primary">LOC107071107</name>
</gene>
<evidence type="ECO:0000256" key="9">
    <source>
        <dbReference type="SAM" id="Phobius"/>
    </source>
</evidence>
<accession>A0ABM1IYL4</accession>
<dbReference type="PANTHER" id="PTHR21137">
    <property type="entry name" value="ODORANT RECEPTOR"/>
    <property type="match status" value="1"/>
</dbReference>
<dbReference type="InterPro" id="IPR004117">
    <property type="entry name" value="7tm6_olfct_rcpt"/>
</dbReference>
<keyword evidence="8" id="KW-0807">Transducer</keyword>
<dbReference type="GeneID" id="107071107"/>
<name>A0ABM1IYL4_POLDO</name>
<dbReference type="RefSeq" id="XP_015185301.1">
    <property type="nucleotide sequence ID" value="XM_015329815.1"/>
</dbReference>
<keyword evidence="10" id="KW-1185">Reference proteome</keyword>
<dbReference type="Pfam" id="PF02949">
    <property type="entry name" value="7tm_6"/>
    <property type="match status" value="1"/>
</dbReference>
<keyword evidence="5 9" id="KW-1133">Transmembrane helix</keyword>
<proteinExistence type="predicted"/>
<keyword evidence="7" id="KW-0675">Receptor</keyword>
<keyword evidence="4" id="KW-0552">Olfaction</keyword>
<dbReference type="Proteomes" id="UP000694924">
    <property type="component" value="Unplaced"/>
</dbReference>
<dbReference type="PANTHER" id="PTHR21137:SF44">
    <property type="entry name" value="ODORANT RECEPTOR 13A-RELATED"/>
    <property type="match status" value="1"/>
</dbReference>
<evidence type="ECO:0000256" key="6">
    <source>
        <dbReference type="ARBA" id="ARBA00023136"/>
    </source>
</evidence>
<evidence type="ECO:0000256" key="8">
    <source>
        <dbReference type="ARBA" id="ARBA00023224"/>
    </source>
</evidence>